<dbReference type="EMBL" id="CP039396">
    <property type="protein sequence ID" value="QCD43174.1"/>
    <property type="molecule type" value="Genomic_DNA"/>
</dbReference>
<dbReference type="SUPFAM" id="SSF75217">
    <property type="entry name" value="alpha/beta knot"/>
    <property type="match status" value="1"/>
</dbReference>
<comment type="similarity">
    <text evidence="1">Belongs to the class IV-like SAM-binding methyltransferase superfamily. RNA methyltransferase TrmH family.</text>
</comment>
<dbReference type="GO" id="GO:0008173">
    <property type="term" value="F:RNA methyltransferase activity"/>
    <property type="evidence" value="ECO:0007669"/>
    <property type="project" value="InterPro"/>
</dbReference>
<evidence type="ECO:0000313" key="6">
    <source>
        <dbReference type="EMBL" id="QCD43174.1"/>
    </source>
</evidence>
<dbReference type="InterPro" id="IPR001537">
    <property type="entry name" value="SpoU_MeTrfase"/>
</dbReference>
<dbReference type="InterPro" id="IPR029028">
    <property type="entry name" value="Alpha/beta_knot_MTases"/>
</dbReference>
<dbReference type="PANTHER" id="PTHR43191">
    <property type="entry name" value="RRNA METHYLTRANSFERASE 3"/>
    <property type="match status" value="1"/>
</dbReference>
<dbReference type="Gene3D" id="3.30.1330.30">
    <property type="match status" value="1"/>
</dbReference>
<keyword evidence="7" id="KW-1185">Reference proteome</keyword>
<dbReference type="GO" id="GO:0006396">
    <property type="term" value="P:RNA processing"/>
    <property type="evidence" value="ECO:0007669"/>
    <property type="project" value="InterPro"/>
</dbReference>
<dbReference type="SUPFAM" id="SSF55315">
    <property type="entry name" value="L30e-like"/>
    <property type="match status" value="1"/>
</dbReference>
<protein>
    <submittedName>
        <fullName evidence="6">RNA methyltransferase</fullName>
    </submittedName>
</protein>
<evidence type="ECO:0000256" key="3">
    <source>
        <dbReference type="ARBA" id="ARBA00022679"/>
    </source>
</evidence>
<dbReference type="KEGG" id="ddb:E7747_13335"/>
<name>A0A4P7W540_9BACT</name>
<dbReference type="CDD" id="cd18109">
    <property type="entry name" value="SpoU-like_RNA-MTase"/>
    <property type="match status" value="1"/>
</dbReference>
<dbReference type="AlphaFoldDB" id="A0A4P7W540"/>
<evidence type="ECO:0000256" key="1">
    <source>
        <dbReference type="ARBA" id="ARBA00007228"/>
    </source>
</evidence>
<dbReference type="Gene3D" id="3.40.1280.10">
    <property type="match status" value="1"/>
</dbReference>
<evidence type="ECO:0000313" key="7">
    <source>
        <dbReference type="Proteomes" id="UP000297149"/>
    </source>
</evidence>
<dbReference type="InterPro" id="IPR029026">
    <property type="entry name" value="tRNA_m1G_MTases_N"/>
</dbReference>
<keyword evidence="3 6" id="KW-0808">Transferase</keyword>
<dbReference type="Pfam" id="PF00588">
    <property type="entry name" value="SpoU_methylase"/>
    <property type="match status" value="1"/>
</dbReference>
<accession>A0A4P7W540</accession>
<keyword evidence="2 6" id="KW-0489">Methyltransferase</keyword>
<dbReference type="InterPro" id="IPR051259">
    <property type="entry name" value="rRNA_Methyltransferase"/>
</dbReference>
<dbReference type="PANTHER" id="PTHR43191:SF2">
    <property type="entry name" value="RRNA METHYLTRANSFERASE 3, MITOCHONDRIAL"/>
    <property type="match status" value="1"/>
</dbReference>
<evidence type="ECO:0000259" key="4">
    <source>
        <dbReference type="Pfam" id="PF00588"/>
    </source>
</evidence>
<dbReference type="RefSeq" id="WP_136416487.1">
    <property type="nucleotide sequence ID" value="NZ_CP039396.1"/>
</dbReference>
<dbReference type="Pfam" id="PF22435">
    <property type="entry name" value="MRM3-like_sub_bind"/>
    <property type="match status" value="1"/>
</dbReference>
<dbReference type="Proteomes" id="UP000297149">
    <property type="component" value="Chromosome"/>
</dbReference>
<dbReference type="GO" id="GO:0003723">
    <property type="term" value="F:RNA binding"/>
    <property type="evidence" value="ECO:0007669"/>
    <property type="project" value="InterPro"/>
</dbReference>
<feature type="domain" description="tRNA/rRNA methyltransferase SpoU type" evidence="4">
    <location>
        <begin position="110"/>
        <end position="249"/>
    </location>
</feature>
<dbReference type="GO" id="GO:0032259">
    <property type="term" value="P:methylation"/>
    <property type="evidence" value="ECO:0007669"/>
    <property type="project" value="UniProtKB-KW"/>
</dbReference>
<evidence type="ECO:0000259" key="5">
    <source>
        <dbReference type="Pfam" id="PF22435"/>
    </source>
</evidence>
<dbReference type="InterPro" id="IPR053888">
    <property type="entry name" value="MRM3-like_sub_bind"/>
</dbReference>
<feature type="domain" description="MRM3-like substrate binding" evidence="5">
    <location>
        <begin position="11"/>
        <end position="92"/>
    </location>
</feature>
<evidence type="ECO:0000256" key="2">
    <source>
        <dbReference type="ARBA" id="ARBA00022603"/>
    </source>
</evidence>
<proteinExistence type="inferred from homology"/>
<gene>
    <name evidence="6" type="ORF">E7747_13335</name>
</gene>
<reference evidence="7" key="1">
    <citation type="submission" date="2019-02" db="EMBL/GenBank/DDBJ databases">
        <title>Isolation and identification of novel species under the genus Muribaculum.</title>
        <authorList>
            <person name="Miyake S."/>
            <person name="Ding Y."/>
            <person name="Low A."/>
            <person name="Soh M."/>
            <person name="Seedorf H."/>
        </authorList>
    </citation>
    <scope>NUCLEOTIDE SEQUENCE [LARGE SCALE GENOMIC DNA]</scope>
    <source>
        <strain evidence="7">H5</strain>
    </source>
</reference>
<sequence>MTELTKNLYRTVKSLDERKTRRKENAFKAEGTKCVLDTLGHFTLRYLFATYEWLETHSQQVKRLSGIGTVVKVTRNDLSRMSSLTTPSDVIAVYEIPKREPEFSNLSHGLILALDTIQDPGNLGTIIRVADWFGVREILCSAETVDCFSPKVIQSTMGSISRVKLYYGNLPDMISKTKAPAVYGTFLDGESISEAKIGEDGIIVIGNEGKGISKEVEAVVTERLLIPSYPQGEVTGESLNAAIATAITLAKFRHV</sequence>
<dbReference type="InterPro" id="IPR029064">
    <property type="entry name" value="Ribosomal_eL30-like_sf"/>
</dbReference>
<organism evidence="6 7">
    <name type="scientific">Duncaniella dubosii</name>
    <dbReference type="NCBI Taxonomy" id="2518971"/>
    <lineage>
        <taxon>Bacteria</taxon>
        <taxon>Pseudomonadati</taxon>
        <taxon>Bacteroidota</taxon>
        <taxon>Bacteroidia</taxon>
        <taxon>Bacteroidales</taxon>
        <taxon>Muribaculaceae</taxon>
        <taxon>Duncaniella</taxon>
    </lineage>
</organism>